<dbReference type="Proteomes" id="UP001596060">
    <property type="component" value="Unassembled WGS sequence"/>
</dbReference>
<dbReference type="RefSeq" id="WP_377817492.1">
    <property type="nucleotide sequence ID" value="NZ_JBHSLU010000063.1"/>
</dbReference>
<proteinExistence type="predicted"/>
<gene>
    <name evidence="1" type="ORF">ACFPN9_20155</name>
</gene>
<keyword evidence="2" id="KW-1185">Reference proteome</keyword>
<evidence type="ECO:0000313" key="2">
    <source>
        <dbReference type="Proteomes" id="UP001596060"/>
    </source>
</evidence>
<organism evidence="1 2">
    <name type="scientific">Bosea massiliensis</name>
    <dbReference type="NCBI Taxonomy" id="151419"/>
    <lineage>
        <taxon>Bacteria</taxon>
        <taxon>Pseudomonadati</taxon>
        <taxon>Pseudomonadota</taxon>
        <taxon>Alphaproteobacteria</taxon>
        <taxon>Hyphomicrobiales</taxon>
        <taxon>Boseaceae</taxon>
        <taxon>Bosea</taxon>
    </lineage>
</organism>
<evidence type="ECO:0000313" key="1">
    <source>
        <dbReference type="EMBL" id="MFC5507559.1"/>
    </source>
</evidence>
<reference evidence="2" key="1">
    <citation type="journal article" date="2019" name="Int. J. Syst. Evol. Microbiol.">
        <title>The Global Catalogue of Microorganisms (GCM) 10K type strain sequencing project: providing services to taxonomists for standard genome sequencing and annotation.</title>
        <authorList>
            <consortium name="The Broad Institute Genomics Platform"/>
            <consortium name="The Broad Institute Genome Sequencing Center for Infectious Disease"/>
            <person name="Wu L."/>
            <person name="Ma J."/>
        </authorList>
    </citation>
    <scope>NUCLEOTIDE SEQUENCE [LARGE SCALE GENOMIC DNA]</scope>
    <source>
        <strain evidence="2">CCUG 43117</strain>
    </source>
</reference>
<dbReference type="EMBL" id="JBHSLU010000063">
    <property type="protein sequence ID" value="MFC5507559.1"/>
    <property type="molecule type" value="Genomic_DNA"/>
</dbReference>
<name>A0ABW0P704_9HYPH</name>
<sequence length="149" mass="16741">MANDPTARLALNLSFDIALLPGMMRAMRLMPAVALASSGSSAFREAFRQIQTQLLHQSPLSELDVIDDSAWFNMVTSLRSATRISIRRETKRHSDRHDTIVSIDNLEFTVARDQPKEHPAYDEIEAIIRSLAPSAARWQTRAGPKQRAQ</sequence>
<accession>A0ABW0P704</accession>
<comment type="caution">
    <text evidence="1">The sequence shown here is derived from an EMBL/GenBank/DDBJ whole genome shotgun (WGS) entry which is preliminary data.</text>
</comment>
<protein>
    <submittedName>
        <fullName evidence="1">Uncharacterized protein</fullName>
    </submittedName>
</protein>